<evidence type="ECO:0000313" key="1">
    <source>
        <dbReference type="EMBL" id="MBB5639965.1"/>
    </source>
</evidence>
<evidence type="ECO:0000313" key="2">
    <source>
        <dbReference type="Proteomes" id="UP000561726"/>
    </source>
</evidence>
<dbReference type="EMBL" id="JACHBQ010000001">
    <property type="protein sequence ID" value="MBB5639965.1"/>
    <property type="molecule type" value="Genomic_DNA"/>
</dbReference>
<dbReference type="RefSeq" id="WP_052542731.1">
    <property type="nucleotide sequence ID" value="NZ_JACHBQ010000001.1"/>
</dbReference>
<dbReference type="AlphaFoldDB" id="A0A7W8ZU57"/>
<dbReference type="InterPro" id="IPR011256">
    <property type="entry name" value="Reg_factor_effector_dom_sf"/>
</dbReference>
<proteinExistence type="predicted"/>
<organism evidence="1 2">
    <name type="scientific">Cryobacterium roopkundense</name>
    <dbReference type="NCBI Taxonomy" id="1001240"/>
    <lineage>
        <taxon>Bacteria</taxon>
        <taxon>Bacillati</taxon>
        <taxon>Actinomycetota</taxon>
        <taxon>Actinomycetes</taxon>
        <taxon>Micrococcales</taxon>
        <taxon>Microbacteriaceae</taxon>
        <taxon>Cryobacterium</taxon>
    </lineage>
</organism>
<dbReference type="OrthoDB" id="795001at2"/>
<gene>
    <name evidence="1" type="ORF">BJ997_000513</name>
</gene>
<protein>
    <recommendedName>
        <fullName evidence="3">GyrI-like small molecule binding domain-containing protein</fullName>
    </recommendedName>
</protein>
<dbReference type="Gene3D" id="3.20.80.10">
    <property type="entry name" value="Regulatory factor, effector binding domain"/>
    <property type="match status" value="1"/>
</dbReference>
<name>A0A7W8ZU57_9MICO</name>
<sequence length="86" mass="9269">MEAQQIELEPRIMVGMHEVIPMDHMTEYFDRAFSTAAAELSRQGLFPAGPQVALYHGAPTAAAADITAGFPVDRTASPTRPSGRRG</sequence>
<evidence type="ECO:0008006" key="3">
    <source>
        <dbReference type="Google" id="ProtNLM"/>
    </source>
</evidence>
<comment type="caution">
    <text evidence="1">The sequence shown here is derived from an EMBL/GenBank/DDBJ whole genome shotgun (WGS) entry which is preliminary data.</text>
</comment>
<dbReference type="Proteomes" id="UP000561726">
    <property type="component" value="Unassembled WGS sequence"/>
</dbReference>
<accession>A0A7W8ZU57</accession>
<reference evidence="1 2" key="1">
    <citation type="submission" date="2020-08" db="EMBL/GenBank/DDBJ databases">
        <title>Sequencing the genomes of 1000 actinobacteria strains.</title>
        <authorList>
            <person name="Klenk H.-P."/>
        </authorList>
    </citation>
    <scope>NUCLEOTIDE SEQUENCE [LARGE SCALE GENOMIC DNA]</scope>
    <source>
        <strain evidence="1 2">DSM 21065</strain>
    </source>
</reference>